<dbReference type="EMBL" id="LSBH01000010">
    <property type="protein sequence ID" value="OAQ71667.1"/>
    <property type="molecule type" value="Genomic_DNA"/>
</dbReference>
<evidence type="ECO:0000313" key="1">
    <source>
        <dbReference type="EMBL" id="OAQ71667.1"/>
    </source>
</evidence>
<comment type="caution">
    <text evidence="1">The sequence shown here is derived from an EMBL/GenBank/DDBJ whole genome shotgun (WGS) entry which is preliminary data.</text>
</comment>
<sequence length="209" mass="23169">MRGADGPAAEARCVTGCLCERLMLRRTRDQARHWTLRLRLSRVQRPGGFWSDTRGASYDTQATLARMQAEAAELELGCDRLLPRSSDVLDVCVFTAACPGVCSLDSRTSTCTRNSRHLVRNIAIVCKRLDTAVHTVPILVFHACPLVSPIKWSGNDGGLVSHRHCCQQPLSCVLVTQPLSDFQPPPRRRKSSFAICWSLPCQYSKQGGF</sequence>
<proteinExistence type="predicted"/>
<reference evidence="1 2" key="1">
    <citation type="submission" date="2016-01" db="EMBL/GenBank/DDBJ databases">
        <title>Biosynthesis of antibiotic leucinostatins and their inhibition on Phytophthora in bio-control Purpureocillium lilacinum.</title>
        <authorList>
            <person name="Wang G."/>
            <person name="Liu Z."/>
            <person name="Lin R."/>
            <person name="Li E."/>
            <person name="Mao Z."/>
            <person name="Ling J."/>
            <person name="Yin W."/>
            <person name="Xie B."/>
        </authorList>
    </citation>
    <scope>NUCLEOTIDE SEQUENCE [LARGE SCALE GENOMIC DNA]</scope>
    <source>
        <strain evidence="1">PLBJ-1</strain>
    </source>
</reference>
<gene>
    <name evidence="1" type="ORF">VFPBJ_10446</name>
</gene>
<dbReference type="AlphaFoldDB" id="A0A179G1S9"/>
<dbReference type="Proteomes" id="UP000078240">
    <property type="component" value="Unassembled WGS sequence"/>
</dbReference>
<organism evidence="1 2">
    <name type="scientific">Purpureocillium lilacinum</name>
    <name type="common">Paecilomyces lilacinus</name>
    <dbReference type="NCBI Taxonomy" id="33203"/>
    <lineage>
        <taxon>Eukaryota</taxon>
        <taxon>Fungi</taxon>
        <taxon>Dikarya</taxon>
        <taxon>Ascomycota</taxon>
        <taxon>Pezizomycotina</taxon>
        <taxon>Sordariomycetes</taxon>
        <taxon>Hypocreomycetidae</taxon>
        <taxon>Hypocreales</taxon>
        <taxon>Ophiocordycipitaceae</taxon>
        <taxon>Purpureocillium</taxon>
    </lineage>
</organism>
<name>A0A179G1S9_PURLI</name>
<accession>A0A179G1S9</accession>
<evidence type="ECO:0000313" key="2">
    <source>
        <dbReference type="Proteomes" id="UP000078240"/>
    </source>
</evidence>
<protein>
    <submittedName>
        <fullName evidence="1">Uncharacterized protein</fullName>
    </submittedName>
</protein>